<reference evidence="1 2" key="1">
    <citation type="journal article" date="2007" name="Nature">
        <title>Evolution of genes and genomes on the Drosophila phylogeny.</title>
        <authorList>
            <consortium name="Drosophila 12 Genomes Consortium"/>
            <person name="Clark A.G."/>
            <person name="Eisen M.B."/>
            <person name="Smith D.R."/>
            <person name="Bergman C.M."/>
            <person name="Oliver B."/>
            <person name="Markow T.A."/>
            <person name="Kaufman T.C."/>
            <person name="Kellis M."/>
            <person name="Gelbart W."/>
            <person name="Iyer V.N."/>
            <person name="Pollard D.A."/>
            <person name="Sackton T.B."/>
            <person name="Larracuente A.M."/>
            <person name="Singh N.D."/>
            <person name="Abad J.P."/>
            <person name="Abt D.N."/>
            <person name="Adryan B."/>
            <person name="Aguade M."/>
            <person name="Akashi H."/>
            <person name="Anderson W.W."/>
            <person name="Aquadro C.F."/>
            <person name="Ardell D.H."/>
            <person name="Arguello R."/>
            <person name="Artieri C.G."/>
            <person name="Barbash D.A."/>
            <person name="Barker D."/>
            <person name="Barsanti P."/>
            <person name="Batterham P."/>
            <person name="Batzoglou S."/>
            <person name="Begun D."/>
            <person name="Bhutkar A."/>
            <person name="Blanco E."/>
            <person name="Bosak S.A."/>
            <person name="Bradley R.K."/>
            <person name="Brand A.D."/>
            <person name="Brent M.R."/>
            <person name="Brooks A.N."/>
            <person name="Brown R.H."/>
            <person name="Butlin R.K."/>
            <person name="Caggese C."/>
            <person name="Calvi B.R."/>
            <person name="Bernardo de Carvalho A."/>
            <person name="Caspi A."/>
            <person name="Castrezana S."/>
            <person name="Celniker S.E."/>
            <person name="Chang J.L."/>
            <person name="Chapple C."/>
            <person name="Chatterji S."/>
            <person name="Chinwalla A."/>
            <person name="Civetta A."/>
            <person name="Clifton S.W."/>
            <person name="Comeron J.M."/>
            <person name="Costello J.C."/>
            <person name="Coyne J.A."/>
            <person name="Daub J."/>
            <person name="David R.G."/>
            <person name="Delcher A.L."/>
            <person name="Delehaunty K."/>
            <person name="Do C.B."/>
            <person name="Ebling H."/>
            <person name="Edwards K."/>
            <person name="Eickbush T."/>
            <person name="Evans J.D."/>
            <person name="Filipski A."/>
            <person name="Findeiss S."/>
            <person name="Freyhult E."/>
            <person name="Fulton L."/>
            <person name="Fulton R."/>
            <person name="Garcia A.C."/>
            <person name="Gardiner A."/>
            <person name="Garfield D.A."/>
            <person name="Garvin B.E."/>
            <person name="Gibson G."/>
            <person name="Gilbert D."/>
            <person name="Gnerre S."/>
            <person name="Godfrey J."/>
            <person name="Good R."/>
            <person name="Gotea V."/>
            <person name="Gravely B."/>
            <person name="Greenberg A.J."/>
            <person name="Griffiths-Jones S."/>
            <person name="Gross S."/>
            <person name="Guigo R."/>
            <person name="Gustafson E.A."/>
            <person name="Haerty W."/>
            <person name="Hahn M.W."/>
            <person name="Halligan D.L."/>
            <person name="Halpern A.L."/>
            <person name="Halter G.M."/>
            <person name="Han M.V."/>
            <person name="Heger A."/>
            <person name="Hillier L."/>
            <person name="Hinrichs A.S."/>
            <person name="Holmes I."/>
            <person name="Hoskins R.A."/>
            <person name="Hubisz M.J."/>
            <person name="Hultmark D."/>
            <person name="Huntley M.A."/>
            <person name="Jaffe D.B."/>
            <person name="Jagadeeshan S."/>
            <person name="Jeck W.R."/>
            <person name="Johnson J."/>
            <person name="Jones C.D."/>
            <person name="Jordan W.C."/>
            <person name="Karpen G.H."/>
            <person name="Kataoka E."/>
            <person name="Keightley P.D."/>
            <person name="Kheradpour P."/>
            <person name="Kirkness E.F."/>
            <person name="Koerich L.B."/>
            <person name="Kristiansen K."/>
            <person name="Kudrna D."/>
            <person name="Kulathinal R.J."/>
            <person name="Kumar S."/>
            <person name="Kwok R."/>
            <person name="Lander E."/>
            <person name="Langley C.H."/>
            <person name="Lapoint R."/>
            <person name="Lazzaro B.P."/>
            <person name="Lee S.J."/>
            <person name="Levesque L."/>
            <person name="Li R."/>
            <person name="Lin C.F."/>
            <person name="Lin M.F."/>
            <person name="Lindblad-Toh K."/>
            <person name="Llopart A."/>
            <person name="Long M."/>
            <person name="Low L."/>
            <person name="Lozovsky E."/>
            <person name="Lu J."/>
            <person name="Luo M."/>
            <person name="Machado C.A."/>
            <person name="Makalowski W."/>
            <person name="Marzo M."/>
            <person name="Matsuda M."/>
            <person name="Matzkin L."/>
            <person name="McAllister B."/>
            <person name="McBride C.S."/>
            <person name="McKernan B."/>
            <person name="McKernan K."/>
            <person name="Mendez-Lago M."/>
            <person name="Minx P."/>
            <person name="Mollenhauer M.U."/>
            <person name="Montooth K."/>
            <person name="Mount S.M."/>
            <person name="Mu X."/>
            <person name="Myers E."/>
            <person name="Negre B."/>
            <person name="Newfeld S."/>
            <person name="Nielsen R."/>
            <person name="Noor M.A."/>
            <person name="O'Grady P."/>
            <person name="Pachter L."/>
            <person name="Papaceit M."/>
            <person name="Parisi M.J."/>
            <person name="Parisi M."/>
            <person name="Parts L."/>
            <person name="Pedersen J.S."/>
            <person name="Pesole G."/>
            <person name="Phillippy A.M."/>
            <person name="Ponting C.P."/>
            <person name="Pop M."/>
            <person name="Porcelli D."/>
            <person name="Powell J.R."/>
            <person name="Prohaska S."/>
            <person name="Pruitt K."/>
            <person name="Puig M."/>
            <person name="Quesneville H."/>
            <person name="Ram K.R."/>
            <person name="Rand D."/>
            <person name="Rasmussen M.D."/>
            <person name="Reed L.K."/>
            <person name="Reenan R."/>
            <person name="Reily A."/>
            <person name="Remington K.A."/>
            <person name="Rieger T.T."/>
            <person name="Ritchie M.G."/>
            <person name="Robin C."/>
            <person name="Rogers Y.H."/>
            <person name="Rohde C."/>
            <person name="Rozas J."/>
            <person name="Rubenfield M.J."/>
            <person name="Ruiz A."/>
            <person name="Russo S."/>
            <person name="Salzberg S.L."/>
            <person name="Sanchez-Gracia A."/>
            <person name="Saranga D.J."/>
            <person name="Sato H."/>
            <person name="Schaeffer S.W."/>
            <person name="Schatz M.C."/>
            <person name="Schlenke T."/>
            <person name="Schwartz R."/>
            <person name="Segarra C."/>
            <person name="Singh R.S."/>
            <person name="Sirot L."/>
            <person name="Sirota M."/>
            <person name="Sisneros N.B."/>
            <person name="Smith C.D."/>
            <person name="Smith T.F."/>
            <person name="Spieth J."/>
            <person name="Stage D.E."/>
            <person name="Stark A."/>
            <person name="Stephan W."/>
            <person name="Strausberg R.L."/>
            <person name="Strempel S."/>
            <person name="Sturgill D."/>
            <person name="Sutton G."/>
            <person name="Sutton G.G."/>
            <person name="Tao W."/>
            <person name="Teichmann S."/>
            <person name="Tobari Y.N."/>
            <person name="Tomimura Y."/>
            <person name="Tsolas J.M."/>
            <person name="Valente V.L."/>
            <person name="Venter E."/>
            <person name="Venter J.C."/>
            <person name="Vicario S."/>
            <person name="Vieira F.G."/>
            <person name="Vilella A.J."/>
            <person name="Villasante A."/>
            <person name="Walenz B."/>
            <person name="Wang J."/>
            <person name="Wasserman M."/>
            <person name="Watts T."/>
            <person name="Wilson D."/>
            <person name="Wilson R.K."/>
            <person name="Wing R.A."/>
            <person name="Wolfner M.F."/>
            <person name="Wong A."/>
            <person name="Wong G.K."/>
            <person name="Wu C.I."/>
            <person name="Wu G."/>
            <person name="Yamamoto D."/>
            <person name="Yang H.P."/>
            <person name="Yang S.P."/>
            <person name="Yorke J.A."/>
            <person name="Yoshida K."/>
            <person name="Zdobnov E."/>
            <person name="Zhang P."/>
            <person name="Zhang Y."/>
            <person name="Zimin A.V."/>
            <person name="Baldwin J."/>
            <person name="Abdouelleil A."/>
            <person name="Abdulkadir J."/>
            <person name="Abebe A."/>
            <person name="Abera B."/>
            <person name="Abreu J."/>
            <person name="Acer S.C."/>
            <person name="Aftuck L."/>
            <person name="Alexander A."/>
            <person name="An P."/>
            <person name="Anderson E."/>
            <person name="Anderson S."/>
            <person name="Arachi H."/>
            <person name="Azer M."/>
            <person name="Bachantsang P."/>
            <person name="Barry A."/>
            <person name="Bayul T."/>
            <person name="Berlin A."/>
            <person name="Bessette D."/>
            <person name="Bloom T."/>
            <person name="Blye J."/>
            <person name="Boguslavskiy L."/>
            <person name="Bonnet C."/>
            <person name="Boukhgalter B."/>
            <person name="Bourzgui I."/>
            <person name="Brown A."/>
            <person name="Cahill P."/>
            <person name="Channer S."/>
            <person name="Cheshatsang Y."/>
            <person name="Chuda L."/>
            <person name="Citroen M."/>
            <person name="Collymore A."/>
            <person name="Cooke P."/>
            <person name="Costello M."/>
            <person name="D'Aco K."/>
            <person name="Daza R."/>
            <person name="De Haan G."/>
            <person name="DeGray S."/>
            <person name="DeMaso C."/>
            <person name="Dhargay N."/>
            <person name="Dooley K."/>
            <person name="Dooley E."/>
            <person name="Doricent M."/>
            <person name="Dorje P."/>
            <person name="Dorjee K."/>
            <person name="Dupes A."/>
            <person name="Elong R."/>
            <person name="Falk J."/>
            <person name="Farina A."/>
            <person name="Faro S."/>
            <person name="Ferguson D."/>
            <person name="Fisher S."/>
            <person name="Foley C.D."/>
            <person name="Franke A."/>
            <person name="Friedrich D."/>
            <person name="Gadbois L."/>
            <person name="Gearin G."/>
            <person name="Gearin C.R."/>
            <person name="Giannoukos G."/>
            <person name="Goode T."/>
            <person name="Graham J."/>
            <person name="Grandbois E."/>
            <person name="Grewal S."/>
            <person name="Gyaltsen K."/>
            <person name="Hafez N."/>
            <person name="Hagos B."/>
            <person name="Hall J."/>
            <person name="Henson C."/>
            <person name="Hollinger A."/>
            <person name="Honan T."/>
            <person name="Huard M.D."/>
            <person name="Hughes L."/>
            <person name="Hurhula B."/>
            <person name="Husby M.E."/>
            <person name="Kamat A."/>
            <person name="Kanga B."/>
            <person name="Kashin S."/>
            <person name="Khazanovich D."/>
            <person name="Kisner P."/>
            <person name="Lance K."/>
            <person name="Lara M."/>
            <person name="Lee W."/>
            <person name="Lennon N."/>
            <person name="Letendre F."/>
            <person name="LeVine R."/>
            <person name="Lipovsky A."/>
            <person name="Liu X."/>
            <person name="Liu J."/>
            <person name="Liu S."/>
            <person name="Lokyitsang T."/>
            <person name="Lokyitsang Y."/>
            <person name="Lubonja R."/>
            <person name="Lui A."/>
            <person name="MacDonald P."/>
            <person name="Magnisalis V."/>
            <person name="Maru K."/>
            <person name="Matthews C."/>
            <person name="McCusker W."/>
            <person name="McDonough S."/>
            <person name="Mehta T."/>
            <person name="Meldrim J."/>
            <person name="Meneus L."/>
            <person name="Mihai O."/>
            <person name="Mihalev A."/>
            <person name="Mihova T."/>
            <person name="Mittelman R."/>
            <person name="Mlenga V."/>
            <person name="Montmayeur A."/>
            <person name="Mulrain L."/>
            <person name="Navidi A."/>
            <person name="Naylor J."/>
            <person name="Negash T."/>
            <person name="Nguyen T."/>
            <person name="Nguyen N."/>
            <person name="Nicol R."/>
            <person name="Norbu C."/>
            <person name="Norbu N."/>
            <person name="Novod N."/>
            <person name="O'Neill B."/>
            <person name="Osman S."/>
            <person name="Markiewicz E."/>
            <person name="Oyono O.L."/>
            <person name="Patti C."/>
            <person name="Phunkhang P."/>
            <person name="Pierre F."/>
            <person name="Priest M."/>
            <person name="Raghuraman S."/>
            <person name="Rege F."/>
            <person name="Reyes R."/>
            <person name="Rise C."/>
            <person name="Rogov P."/>
            <person name="Ross K."/>
            <person name="Ryan E."/>
            <person name="Settipalli S."/>
            <person name="Shea T."/>
            <person name="Sherpa N."/>
            <person name="Shi L."/>
            <person name="Shih D."/>
            <person name="Sparrow T."/>
            <person name="Spaulding J."/>
            <person name="Stalker J."/>
            <person name="Stange-Thomann N."/>
            <person name="Stavropoulos S."/>
            <person name="Stone C."/>
            <person name="Strader C."/>
            <person name="Tesfaye S."/>
            <person name="Thomson T."/>
            <person name="Thoulutsang Y."/>
            <person name="Thoulutsang D."/>
            <person name="Topham K."/>
            <person name="Topping I."/>
            <person name="Tsamla T."/>
            <person name="Vassiliev H."/>
            <person name="Vo A."/>
            <person name="Wangchuk T."/>
            <person name="Wangdi T."/>
            <person name="Weiand M."/>
            <person name="Wilkinson J."/>
            <person name="Wilson A."/>
            <person name="Yadav S."/>
            <person name="Young G."/>
            <person name="Yu Q."/>
            <person name="Zembek L."/>
            <person name="Zhong D."/>
            <person name="Zimmer A."/>
            <person name="Zwirko Z."/>
            <person name="Jaffe D.B."/>
            <person name="Alvarez P."/>
            <person name="Brockman W."/>
            <person name="Butler J."/>
            <person name="Chin C."/>
            <person name="Gnerre S."/>
            <person name="Grabherr M."/>
            <person name="Kleber M."/>
            <person name="Mauceli E."/>
            <person name="MacCallum I."/>
        </authorList>
    </citation>
    <scope>NUCLEOTIDE SEQUENCE [LARGE SCALE GENOMIC DNA]</scope>
    <source>
        <strain evidence="1 2">TSC#14021-0224.01</strain>
    </source>
</reference>
<dbReference type="EMBL" id="CH954178">
    <property type="protein sequence ID" value="KQS44100.1"/>
    <property type="molecule type" value="Genomic_DNA"/>
</dbReference>
<organism evidence="1 2">
    <name type="scientific">Drosophila erecta</name>
    <name type="common">Fruit fly</name>
    <dbReference type="NCBI Taxonomy" id="7220"/>
    <lineage>
        <taxon>Eukaryota</taxon>
        <taxon>Metazoa</taxon>
        <taxon>Ecdysozoa</taxon>
        <taxon>Arthropoda</taxon>
        <taxon>Hexapoda</taxon>
        <taxon>Insecta</taxon>
        <taxon>Pterygota</taxon>
        <taxon>Neoptera</taxon>
        <taxon>Endopterygota</taxon>
        <taxon>Diptera</taxon>
        <taxon>Brachycera</taxon>
        <taxon>Muscomorpha</taxon>
        <taxon>Ephydroidea</taxon>
        <taxon>Drosophilidae</taxon>
        <taxon>Drosophila</taxon>
        <taxon>Sophophora</taxon>
    </lineage>
</organism>
<name>A0A0Q5U8S0_DROER</name>
<dbReference type="AlphaFoldDB" id="A0A0Q5U8S0"/>
<reference evidence="1 2" key="2">
    <citation type="journal article" date="2008" name="Bioinformatics">
        <title>Assembly reconciliation.</title>
        <authorList>
            <person name="Zimin A.V."/>
            <person name="Smith D.R."/>
            <person name="Sutton G."/>
            <person name="Yorke J.A."/>
        </authorList>
    </citation>
    <scope>NUCLEOTIDE SEQUENCE [LARGE SCALE GENOMIC DNA]</scope>
    <source>
        <strain evidence="1 2">TSC#14021-0224.01</strain>
    </source>
</reference>
<dbReference type="Proteomes" id="UP000008711">
    <property type="component" value="Unassembled WGS sequence"/>
</dbReference>
<sequence>MLRTNCCNCSYRFSTFPSSFYPFLDSSLACAIFFGHNCHYGLWSGCIQDLLQFIFAMVAQGAKPQSPSALGMWKDIFQ</sequence>
<evidence type="ECO:0000313" key="2">
    <source>
        <dbReference type="Proteomes" id="UP000008711"/>
    </source>
</evidence>
<keyword evidence="2" id="KW-1185">Reference proteome</keyword>
<gene>
    <name evidence="1" type="primary">Dere\GG26975</name>
    <name evidence="1" type="synonym">GG26975</name>
    <name evidence="1" type="ORF">Dere_GG26975</name>
</gene>
<accession>A0A0Q5U8S0</accession>
<evidence type="ECO:0000313" key="1">
    <source>
        <dbReference type="EMBL" id="KQS44100.1"/>
    </source>
</evidence>
<proteinExistence type="predicted"/>
<protein>
    <submittedName>
        <fullName evidence="1">Uncharacterized protein</fullName>
    </submittedName>
</protein>